<dbReference type="AlphaFoldDB" id="A0A1E4SDT3"/>
<dbReference type="Pfam" id="PF00179">
    <property type="entry name" value="UQ_con"/>
    <property type="match status" value="1"/>
</dbReference>
<evidence type="ECO:0000313" key="6">
    <source>
        <dbReference type="EMBL" id="ODV77643.1"/>
    </source>
</evidence>
<keyword evidence="1" id="KW-0547">Nucleotide-binding</keyword>
<dbReference type="EMBL" id="KV453915">
    <property type="protein sequence ID" value="ODV77643.1"/>
    <property type="molecule type" value="Genomic_DNA"/>
</dbReference>
<dbReference type="InterPro" id="IPR016135">
    <property type="entry name" value="UBQ-conjugating_enzyme/RWD"/>
</dbReference>
<feature type="compositionally biased region" description="Basic and acidic residues" evidence="4">
    <location>
        <begin position="212"/>
        <end position="231"/>
    </location>
</feature>
<organism evidence="6 7">
    <name type="scientific">Suhomyces tanzawaensis NRRL Y-17324</name>
    <dbReference type="NCBI Taxonomy" id="984487"/>
    <lineage>
        <taxon>Eukaryota</taxon>
        <taxon>Fungi</taxon>
        <taxon>Dikarya</taxon>
        <taxon>Ascomycota</taxon>
        <taxon>Saccharomycotina</taxon>
        <taxon>Pichiomycetes</taxon>
        <taxon>Debaryomycetaceae</taxon>
        <taxon>Suhomyces</taxon>
    </lineage>
</organism>
<keyword evidence="7" id="KW-1185">Reference proteome</keyword>
<dbReference type="InterPro" id="IPR000608">
    <property type="entry name" value="UBC"/>
</dbReference>
<sequence length="264" mass="30991">MAERRLFKEYKLYTKNPPHNQNHQIVSLEPTGDEDNLDIFEWLAVISKPARSDSQFYYNGKWKLQIRLTSKYPLLPPTIRFITPINHPNIKFETGEICLDILKQDNWSPAWDLEHLVVAILMLLDDPEPDSPLNIDLANLYRHDKVAFESIVQYTIWKTQSFLLTTEDPMRTASSLDFTDNDNDLDPVREQVAKNVTKQVERLCSQSASPDPDEHSDPEKSEEARLKDETVEKVRQQFIKQVDDKVNEVRKKQEEYQLSRKRKH</sequence>
<dbReference type="PROSITE" id="PS50127">
    <property type="entry name" value="UBC_2"/>
    <property type="match status" value="1"/>
</dbReference>
<evidence type="ECO:0000256" key="4">
    <source>
        <dbReference type="SAM" id="MobiDB-lite"/>
    </source>
</evidence>
<dbReference type="OrthoDB" id="9973183at2759"/>
<evidence type="ECO:0000313" key="7">
    <source>
        <dbReference type="Proteomes" id="UP000094285"/>
    </source>
</evidence>
<dbReference type="SUPFAM" id="SSF54495">
    <property type="entry name" value="UBC-like"/>
    <property type="match status" value="1"/>
</dbReference>
<dbReference type="InterPro" id="IPR050113">
    <property type="entry name" value="Ub_conjugating_enzyme"/>
</dbReference>
<protein>
    <recommendedName>
        <fullName evidence="5">UBC core domain-containing protein</fullName>
    </recommendedName>
</protein>
<dbReference type="GO" id="GO:0005524">
    <property type="term" value="F:ATP binding"/>
    <property type="evidence" value="ECO:0007669"/>
    <property type="project" value="UniProtKB-KW"/>
</dbReference>
<dbReference type="CDD" id="cd23812">
    <property type="entry name" value="UBCc_ScPEX4-like"/>
    <property type="match status" value="1"/>
</dbReference>
<accession>A0A1E4SDT3</accession>
<dbReference type="SMART" id="SM00212">
    <property type="entry name" value="UBCc"/>
    <property type="match status" value="1"/>
</dbReference>
<dbReference type="Gene3D" id="3.10.110.10">
    <property type="entry name" value="Ubiquitin Conjugating Enzyme"/>
    <property type="match status" value="1"/>
</dbReference>
<reference evidence="7" key="1">
    <citation type="submission" date="2016-05" db="EMBL/GenBank/DDBJ databases">
        <title>Comparative genomics of biotechnologically important yeasts.</title>
        <authorList>
            <consortium name="DOE Joint Genome Institute"/>
            <person name="Riley R."/>
            <person name="Haridas S."/>
            <person name="Wolfe K.H."/>
            <person name="Lopes M.R."/>
            <person name="Hittinger C.T."/>
            <person name="Goker M."/>
            <person name="Salamov A."/>
            <person name="Wisecaver J."/>
            <person name="Long T.M."/>
            <person name="Aerts A.L."/>
            <person name="Barry K."/>
            <person name="Choi C."/>
            <person name="Clum A."/>
            <person name="Coughlan A.Y."/>
            <person name="Deshpande S."/>
            <person name="Douglass A.P."/>
            <person name="Hanson S.J."/>
            <person name="Klenk H.-P."/>
            <person name="Labutti K."/>
            <person name="Lapidus A."/>
            <person name="Lindquist E."/>
            <person name="Lipzen A."/>
            <person name="Meier-Kolthoff J.P."/>
            <person name="Ohm R.A."/>
            <person name="Otillar R.P."/>
            <person name="Pangilinan J."/>
            <person name="Peng Y."/>
            <person name="Rokas A."/>
            <person name="Rosa C.A."/>
            <person name="Scheuner C."/>
            <person name="Sibirny A.A."/>
            <person name="Slot J.C."/>
            <person name="Stielow J.B."/>
            <person name="Sun H."/>
            <person name="Kurtzman C.P."/>
            <person name="Blackwell M."/>
            <person name="Grigoriev I.V."/>
            <person name="Jeffries T.W."/>
        </authorList>
    </citation>
    <scope>NUCLEOTIDE SEQUENCE [LARGE SCALE GENOMIC DNA]</scope>
    <source>
        <strain evidence="7">NRRL Y-17324</strain>
    </source>
</reference>
<dbReference type="GeneID" id="30982551"/>
<evidence type="ECO:0000259" key="5">
    <source>
        <dbReference type="PROSITE" id="PS50127"/>
    </source>
</evidence>
<proteinExistence type="predicted"/>
<keyword evidence="3" id="KW-0067">ATP-binding</keyword>
<dbReference type="STRING" id="984487.A0A1E4SDT3"/>
<evidence type="ECO:0000256" key="3">
    <source>
        <dbReference type="ARBA" id="ARBA00022840"/>
    </source>
</evidence>
<dbReference type="Proteomes" id="UP000094285">
    <property type="component" value="Unassembled WGS sequence"/>
</dbReference>
<dbReference type="RefSeq" id="XP_020062765.1">
    <property type="nucleotide sequence ID" value="XM_020208414.1"/>
</dbReference>
<feature type="region of interest" description="Disordered" evidence="4">
    <location>
        <begin position="203"/>
        <end position="231"/>
    </location>
</feature>
<gene>
    <name evidence="6" type="ORF">CANTADRAFT_316777</name>
</gene>
<dbReference type="PANTHER" id="PTHR24067">
    <property type="entry name" value="UBIQUITIN-CONJUGATING ENZYME E2"/>
    <property type="match status" value="1"/>
</dbReference>
<feature type="domain" description="UBC core" evidence="5">
    <location>
        <begin position="1"/>
        <end position="161"/>
    </location>
</feature>
<evidence type="ECO:0000256" key="2">
    <source>
        <dbReference type="ARBA" id="ARBA00022786"/>
    </source>
</evidence>
<evidence type="ECO:0000256" key="1">
    <source>
        <dbReference type="ARBA" id="ARBA00022741"/>
    </source>
</evidence>
<name>A0A1E4SDT3_9ASCO</name>
<keyword evidence="2" id="KW-0833">Ubl conjugation pathway</keyword>